<accession>A0AA38IJ59</accession>
<keyword evidence="3" id="KW-0687">Ribonucleoprotein</keyword>
<dbReference type="GO" id="GO:0003723">
    <property type="term" value="F:RNA binding"/>
    <property type="evidence" value="ECO:0007669"/>
    <property type="project" value="InterPro"/>
</dbReference>
<dbReference type="InterPro" id="IPR036164">
    <property type="entry name" value="bL21-like_sf"/>
</dbReference>
<dbReference type="PANTHER" id="PTHR21349:SF0">
    <property type="entry name" value="LARGE RIBOSOMAL SUBUNIT PROTEIN BL21M"/>
    <property type="match status" value="1"/>
</dbReference>
<organism evidence="5 6">
    <name type="scientific">Zophobas morio</name>
    <dbReference type="NCBI Taxonomy" id="2755281"/>
    <lineage>
        <taxon>Eukaryota</taxon>
        <taxon>Metazoa</taxon>
        <taxon>Ecdysozoa</taxon>
        <taxon>Arthropoda</taxon>
        <taxon>Hexapoda</taxon>
        <taxon>Insecta</taxon>
        <taxon>Pterygota</taxon>
        <taxon>Neoptera</taxon>
        <taxon>Endopterygota</taxon>
        <taxon>Coleoptera</taxon>
        <taxon>Polyphaga</taxon>
        <taxon>Cucujiformia</taxon>
        <taxon>Tenebrionidae</taxon>
        <taxon>Zophobas</taxon>
    </lineage>
</organism>
<gene>
    <name evidence="5" type="ORF">Zmor_009535</name>
</gene>
<dbReference type="GO" id="GO:0003735">
    <property type="term" value="F:structural constituent of ribosome"/>
    <property type="evidence" value="ECO:0007669"/>
    <property type="project" value="InterPro"/>
</dbReference>
<evidence type="ECO:0000256" key="2">
    <source>
        <dbReference type="ARBA" id="ARBA00022980"/>
    </source>
</evidence>
<reference evidence="5" key="1">
    <citation type="journal article" date="2023" name="G3 (Bethesda)">
        <title>Whole genome assemblies of Zophobas morio and Tenebrio molitor.</title>
        <authorList>
            <person name="Kaur S."/>
            <person name="Stinson S.A."/>
            <person name="diCenzo G.C."/>
        </authorList>
    </citation>
    <scope>NUCLEOTIDE SEQUENCE</scope>
    <source>
        <strain evidence="5">QUZm001</strain>
    </source>
</reference>
<dbReference type="Proteomes" id="UP001168821">
    <property type="component" value="Unassembled WGS sequence"/>
</dbReference>
<dbReference type="InterPro" id="IPR001787">
    <property type="entry name" value="Ribosomal_bL21"/>
</dbReference>
<name>A0AA38IJ59_9CUCU</name>
<proteinExistence type="inferred from homology"/>
<evidence type="ECO:0000256" key="4">
    <source>
        <dbReference type="ARBA" id="ARBA00044129"/>
    </source>
</evidence>
<dbReference type="NCBIfam" id="TIGR00061">
    <property type="entry name" value="L21"/>
    <property type="match status" value="1"/>
</dbReference>
<dbReference type="InterPro" id="IPR028909">
    <property type="entry name" value="bL21-like"/>
</dbReference>
<dbReference type="GO" id="GO:0005762">
    <property type="term" value="C:mitochondrial large ribosomal subunit"/>
    <property type="evidence" value="ECO:0007669"/>
    <property type="project" value="TreeGrafter"/>
</dbReference>
<evidence type="ECO:0000256" key="1">
    <source>
        <dbReference type="ARBA" id="ARBA00008563"/>
    </source>
</evidence>
<dbReference type="Pfam" id="PF00829">
    <property type="entry name" value="Ribosomal_L21p"/>
    <property type="match status" value="1"/>
</dbReference>
<evidence type="ECO:0000256" key="3">
    <source>
        <dbReference type="ARBA" id="ARBA00023274"/>
    </source>
</evidence>
<dbReference type="PANTHER" id="PTHR21349">
    <property type="entry name" value="50S RIBOSOMAL PROTEIN L21"/>
    <property type="match status" value="1"/>
</dbReference>
<dbReference type="EMBL" id="JALNTZ010000003">
    <property type="protein sequence ID" value="KAJ3657752.1"/>
    <property type="molecule type" value="Genomic_DNA"/>
</dbReference>
<dbReference type="SUPFAM" id="SSF141091">
    <property type="entry name" value="L21p-like"/>
    <property type="match status" value="1"/>
</dbReference>
<dbReference type="HAMAP" id="MF_01363">
    <property type="entry name" value="Ribosomal_bL21"/>
    <property type="match status" value="1"/>
</dbReference>
<comment type="similarity">
    <text evidence="1">Belongs to the bacterial ribosomal protein bL21 family.</text>
</comment>
<evidence type="ECO:0000313" key="5">
    <source>
        <dbReference type="EMBL" id="KAJ3657752.1"/>
    </source>
</evidence>
<comment type="caution">
    <text evidence="5">The sequence shown here is derived from an EMBL/GenBank/DDBJ whole genome shotgun (WGS) entry which is preliminary data.</text>
</comment>
<evidence type="ECO:0000313" key="6">
    <source>
        <dbReference type="Proteomes" id="UP001168821"/>
    </source>
</evidence>
<protein>
    <recommendedName>
        <fullName evidence="4">Large ribosomal subunit protein bL21m</fullName>
    </recommendedName>
</protein>
<dbReference type="GO" id="GO:0006412">
    <property type="term" value="P:translation"/>
    <property type="evidence" value="ECO:0007669"/>
    <property type="project" value="InterPro"/>
</dbReference>
<keyword evidence="2" id="KW-0689">Ribosomal protein</keyword>
<keyword evidence="6" id="KW-1185">Reference proteome</keyword>
<sequence>MAGALRKIFATFARSYPKPVAQLLPRLYSNVPTPYEIVDAQEERKTYQDVIDKVNRQVAQAKQGRLFAVVHIQGKQVKVTEGDVFVVEGYWPPGAGDRISLDKVLLVGGRDFTLVGRPLVQRGLVQVEATVIEETLSHTKTHFKKKRRKQYMRINFMRVPQTMLRVNRIEIVGEVNHPSDVTGLETRVF</sequence>
<dbReference type="AlphaFoldDB" id="A0AA38IJ59"/>